<feature type="transmembrane region" description="Helical" evidence="5">
    <location>
        <begin position="46"/>
        <end position="67"/>
    </location>
</feature>
<evidence type="ECO:0000256" key="1">
    <source>
        <dbReference type="ARBA" id="ARBA00004141"/>
    </source>
</evidence>
<dbReference type="InterPro" id="IPR036259">
    <property type="entry name" value="MFS_trans_sf"/>
</dbReference>
<dbReference type="GO" id="GO:0016020">
    <property type="term" value="C:membrane"/>
    <property type="evidence" value="ECO:0007669"/>
    <property type="project" value="UniProtKB-SubCell"/>
</dbReference>
<dbReference type="Proteomes" id="UP000198307">
    <property type="component" value="Unassembled WGS sequence"/>
</dbReference>
<dbReference type="InterPro" id="IPR011701">
    <property type="entry name" value="MFS"/>
</dbReference>
<feature type="transmembrane region" description="Helical" evidence="5">
    <location>
        <begin position="268"/>
        <end position="287"/>
    </location>
</feature>
<reference evidence="6 7" key="1">
    <citation type="submission" date="2017-07" db="EMBL/GenBank/DDBJ databases">
        <authorList>
            <person name="Sun Z.S."/>
            <person name="Albrecht U."/>
            <person name="Echele G."/>
            <person name="Lee C.C."/>
        </authorList>
    </citation>
    <scope>NUCLEOTIDE SEQUENCE [LARGE SCALE GENOMIC DNA]</scope>
    <source>
        <strain evidence="6 7">DSM 14827</strain>
    </source>
</reference>
<feature type="transmembrane region" description="Helical" evidence="5">
    <location>
        <begin position="293"/>
        <end position="315"/>
    </location>
</feature>
<evidence type="ECO:0000313" key="7">
    <source>
        <dbReference type="Proteomes" id="UP000198307"/>
    </source>
</evidence>
<feature type="transmembrane region" description="Helical" evidence="5">
    <location>
        <begin position="355"/>
        <end position="374"/>
    </location>
</feature>
<dbReference type="Pfam" id="PF07690">
    <property type="entry name" value="MFS_1"/>
    <property type="match status" value="1"/>
</dbReference>
<name>A0A239PNI3_9RHOB</name>
<keyword evidence="3 5" id="KW-1133">Transmembrane helix</keyword>
<feature type="transmembrane region" description="Helical" evidence="5">
    <location>
        <begin position="233"/>
        <end position="256"/>
    </location>
</feature>
<keyword evidence="2 5" id="KW-0812">Transmembrane</keyword>
<dbReference type="RefSeq" id="WP_218822537.1">
    <property type="nucleotide sequence ID" value="NZ_FZQB01000002.1"/>
</dbReference>
<dbReference type="SUPFAM" id="SSF103473">
    <property type="entry name" value="MFS general substrate transporter"/>
    <property type="match status" value="1"/>
</dbReference>
<dbReference type="GO" id="GO:0022857">
    <property type="term" value="F:transmembrane transporter activity"/>
    <property type="evidence" value="ECO:0007669"/>
    <property type="project" value="InterPro"/>
</dbReference>
<evidence type="ECO:0000313" key="6">
    <source>
        <dbReference type="EMBL" id="SNT71730.1"/>
    </source>
</evidence>
<gene>
    <name evidence="6" type="ORF">SAMN05444959_102245</name>
</gene>
<evidence type="ECO:0000256" key="5">
    <source>
        <dbReference type="SAM" id="Phobius"/>
    </source>
</evidence>
<comment type="subcellular location">
    <subcellularLocation>
        <location evidence="1">Membrane</location>
        <topology evidence="1">Multi-pass membrane protein</topology>
    </subcellularLocation>
</comment>
<accession>A0A239PNI3</accession>
<dbReference type="Gene3D" id="1.20.1250.20">
    <property type="entry name" value="MFS general substrate transporter like domains"/>
    <property type="match status" value="2"/>
</dbReference>
<feature type="transmembrane region" description="Helical" evidence="5">
    <location>
        <begin position="327"/>
        <end position="349"/>
    </location>
</feature>
<feature type="transmembrane region" description="Helical" evidence="5">
    <location>
        <begin position="202"/>
        <end position="221"/>
    </location>
</feature>
<evidence type="ECO:0000256" key="2">
    <source>
        <dbReference type="ARBA" id="ARBA00022692"/>
    </source>
</evidence>
<dbReference type="EMBL" id="FZQB01000002">
    <property type="protein sequence ID" value="SNT71730.1"/>
    <property type="molecule type" value="Genomic_DNA"/>
</dbReference>
<sequence length="401" mass="40594">MVMRIGAERAAVSALFLANGLMIGSWAPKLAVLIHRLEISEGTAGLVVLCLGLGSLVIMPVFGAMTARVGSRRAVCLAGLLAAPTLLLITMAPGLVGVAISVFLFGGLLGGMDIAMNANAVAFERARCRAIMSSCHGFWSLGGVIGSGLGGVVLAAWGEVAHAVLITVLFLAILALALPRTQADRPASDVQRPPVRLPRDPLPYVLGFVALCCMVPEGAILDWGTVYLQRELGASLALAGWAFAACAATMAIVRFVGDMLRQRFGAVGMMRVSAIVAICGLVVAGSASGPLGAIAGFGLAGIGIANLVPIVISAAGNLPGMAHGVGLSIVTVMGYSGILLAPGSIGYLAERMSFSFIYLGLGGLLLVPLLLSGLMRSASLNAGEPDALGASGSAQGVDHAA</sequence>
<feature type="transmembrane region" description="Helical" evidence="5">
    <location>
        <begin position="163"/>
        <end position="181"/>
    </location>
</feature>
<dbReference type="PANTHER" id="PTHR23514:SF13">
    <property type="entry name" value="INNER MEMBRANE PROTEIN YBJJ"/>
    <property type="match status" value="1"/>
</dbReference>
<feature type="transmembrane region" description="Helical" evidence="5">
    <location>
        <begin position="74"/>
        <end position="92"/>
    </location>
</feature>
<feature type="transmembrane region" description="Helical" evidence="5">
    <location>
        <begin position="137"/>
        <end position="157"/>
    </location>
</feature>
<keyword evidence="7" id="KW-1185">Reference proteome</keyword>
<dbReference type="AlphaFoldDB" id="A0A239PNI3"/>
<dbReference type="CDD" id="cd17393">
    <property type="entry name" value="MFS_MosC_like"/>
    <property type="match status" value="1"/>
</dbReference>
<protein>
    <submittedName>
        <fullName evidence="6">Fucose permease</fullName>
    </submittedName>
</protein>
<evidence type="ECO:0000256" key="4">
    <source>
        <dbReference type="ARBA" id="ARBA00023136"/>
    </source>
</evidence>
<evidence type="ECO:0000256" key="3">
    <source>
        <dbReference type="ARBA" id="ARBA00022989"/>
    </source>
</evidence>
<proteinExistence type="predicted"/>
<keyword evidence="4 5" id="KW-0472">Membrane</keyword>
<organism evidence="6 7">
    <name type="scientific">Paracoccus seriniphilus</name>
    <dbReference type="NCBI Taxonomy" id="184748"/>
    <lineage>
        <taxon>Bacteria</taxon>
        <taxon>Pseudomonadati</taxon>
        <taxon>Pseudomonadota</taxon>
        <taxon>Alphaproteobacteria</taxon>
        <taxon>Rhodobacterales</taxon>
        <taxon>Paracoccaceae</taxon>
        <taxon>Paracoccus</taxon>
    </lineage>
</organism>
<dbReference type="InterPro" id="IPR051788">
    <property type="entry name" value="MFS_Transporter"/>
</dbReference>
<dbReference type="PANTHER" id="PTHR23514">
    <property type="entry name" value="BYPASS OF STOP CODON PROTEIN 6"/>
    <property type="match status" value="1"/>
</dbReference>
<feature type="transmembrane region" description="Helical" evidence="5">
    <location>
        <begin position="98"/>
        <end position="116"/>
    </location>
</feature>